<evidence type="ECO:0000313" key="1">
    <source>
        <dbReference type="EMBL" id="CAG8803754.1"/>
    </source>
</evidence>
<reference evidence="1 2" key="1">
    <citation type="submission" date="2021-06" db="EMBL/GenBank/DDBJ databases">
        <authorList>
            <person name="Kallberg Y."/>
            <person name="Tangrot J."/>
            <person name="Rosling A."/>
        </authorList>
    </citation>
    <scope>NUCLEOTIDE SEQUENCE [LARGE SCALE GENOMIC DNA]</scope>
    <source>
        <strain evidence="1 2">120-4 pot B 10/14</strain>
    </source>
</reference>
<gene>
    <name evidence="1" type="ORF">GMARGA_LOCUS23716</name>
</gene>
<name>A0ABN7VWU0_GIGMA</name>
<dbReference type="Proteomes" id="UP000789901">
    <property type="component" value="Unassembled WGS sequence"/>
</dbReference>
<protein>
    <submittedName>
        <fullName evidence="1">28667_t:CDS:1</fullName>
    </submittedName>
</protein>
<evidence type="ECO:0000313" key="2">
    <source>
        <dbReference type="Proteomes" id="UP000789901"/>
    </source>
</evidence>
<feature type="non-terminal residue" evidence="1">
    <location>
        <position position="42"/>
    </location>
</feature>
<proteinExistence type="predicted"/>
<sequence length="42" mass="4683">MDSARVKILGELISGNDVKELQLAFKTVLTLKSNYLQAKDTM</sequence>
<dbReference type="EMBL" id="CAJVQB010024263">
    <property type="protein sequence ID" value="CAG8803754.1"/>
    <property type="molecule type" value="Genomic_DNA"/>
</dbReference>
<keyword evidence="2" id="KW-1185">Reference proteome</keyword>
<accession>A0ABN7VWU0</accession>
<comment type="caution">
    <text evidence="1">The sequence shown here is derived from an EMBL/GenBank/DDBJ whole genome shotgun (WGS) entry which is preliminary data.</text>
</comment>
<organism evidence="1 2">
    <name type="scientific">Gigaspora margarita</name>
    <dbReference type="NCBI Taxonomy" id="4874"/>
    <lineage>
        <taxon>Eukaryota</taxon>
        <taxon>Fungi</taxon>
        <taxon>Fungi incertae sedis</taxon>
        <taxon>Mucoromycota</taxon>
        <taxon>Glomeromycotina</taxon>
        <taxon>Glomeromycetes</taxon>
        <taxon>Diversisporales</taxon>
        <taxon>Gigasporaceae</taxon>
        <taxon>Gigaspora</taxon>
    </lineage>
</organism>